<reference evidence="1 2" key="1">
    <citation type="journal article" date="2014" name="PLoS Genet.">
        <title>The Genome of Spironucleus salmonicida Highlights a Fish Pathogen Adapted to Fluctuating Environments.</title>
        <authorList>
            <person name="Xu F."/>
            <person name="Jerlstrom-Hultqvist J."/>
            <person name="Einarsson E."/>
            <person name="Astvaldsson A."/>
            <person name="Svard S.G."/>
            <person name="Andersson J.O."/>
        </authorList>
    </citation>
    <scope>NUCLEOTIDE SEQUENCE</scope>
    <source>
        <strain evidence="2">ATCC 50377</strain>
    </source>
</reference>
<dbReference type="AlphaFoldDB" id="V6LJW5"/>
<dbReference type="SUPFAM" id="SSF47874">
    <property type="entry name" value="Annexin"/>
    <property type="match status" value="1"/>
</dbReference>
<reference evidence="2" key="2">
    <citation type="submission" date="2020-12" db="EMBL/GenBank/DDBJ databases">
        <title>New Spironucleus salmonicida genome in near-complete chromosomes.</title>
        <authorList>
            <person name="Xu F."/>
            <person name="Kurt Z."/>
            <person name="Jimenez-Gonzalez A."/>
            <person name="Astvaldsson A."/>
            <person name="Andersson J.O."/>
            <person name="Svard S.G."/>
        </authorList>
    </citation>
    <scope>NUCLEOTIDE SEQUENCE</scope>
    <source>
        <strain evidence="2">ATCC 50377</strain>
    </source>
</reference>
<gene>
    <name evidence="1" type="ORF">SS50377_15273</name>
    <name evidence="2" type="ORF">SS50377_24287</name>
</gene>
<dbReference type="EMBL" id="AUWU02000004">
    <property type="protein sequence ID" value="KAH0574332.1"/>
    <property type="molecule type" value="Genomic_DNA"/>
</dbReference>
<dbReference type="EMBL" id="KI546107">
    <property type="protein sequence ID" value="EST44827.1"/>
    <property type="molecule type" value="Genomic_DNA"/>
</dbReference>
<accession>V6LJW5</accession>
<evidence type="ECO:0000313" key="1">
    <source>
        <dbReference type="EMBL" id="EST44827.1"/>
    </source>
</evidence>
<dbReference type="VEuPathDB" id="GiardiaDB:SS50377_24287"/>
<sequence length="336" mass="37960">MNIHALARDVKNYLQPPNPLAIFKIIMPLSHSQVQQLCRAFQQQTGYCLKRLLTGPKFGFLCISGSTEINSLESVYERACAVAALEATSSETFVLTPPAQQLGQLLSFKLDTEVNSLLKAILQAQNDAISLVEIIFSASTKMLISISELINIRYKQTPIQLLSQSFGDQSDAKFLIVSRFSALFSEPEVQKMSQLTNILHASMNSYISKIPLMQLFARLLLLIDQDQLAGLVNLTNQSEDLIDLQSLIEKKFQKEAELVEYAFLIYIDCAINQKRGFARILRRGIKENRDFSICWVLSQRGLQDVKQQYKEMFGKDCMKELKSQSCGIFKKAITIL</sequence>
<proteinExistence type="predicted"/>
<organism evidence="1">
    <name type="scientific">Spironucleus salmonicida</name>
    <dbReference type="NCBI Taxonomy" id="348837"/>
    <lineage>
        <taxon>Eukaryota</taxon>
        <taxon>Metamonada</taxon>
        <taxon>Diplomonadida</taxon>
        <taxon>Hexamitidae</taxon>
        <taxon>Hexamitinae</taxon>
        <taxon>Spironucleus</taxon>
    </lineage>
</organism>
<evidence type="ECO:0000313" key="3">
    <source>
        <dbReference type="Proteomes" id="UP000018208"/>
    </source>
</evidence>
<dbReference type="Proteomes" id="UP000018208">
    <property type="component" value="Unassembled WGS sequence"/>
</dbReference>
<name>V6LJW5_9EUKA</name>
<protein>
    <submittedName>
        <fullName evidence="1">Annexin</fullName>
    </submittedName>
</protein>
<dbReference type="GO" id="GO:0005509">
    <property type="term" value="F:calcium ion binding"/>
    <property type="evidence" value="ECO:0007669"/>
    <property type="project" value="InterPro"/>
</dbReference>
<dbReference type="GO" id="GO:0005544">
    <property type="term" value="F:calcium-dependent phospholipid binding"/>
    <property type="evidence" value="ECO:0007669"/>
    <property type="project" value="InterPro"/>
</dbReference>
<keyword evidence="3" id="KW-1185">Reference proteome</keyword>
<dbReference type="InterPro" id="IPR037104">
    <property type="entry name" value="Annexin_sf"/>
</dbReference>
<evidence type="ECO:0000313" key="2">
    <source>
        <dbReference type="EMBL" id="KAH0574332.1"/>
    </source>
</evidence>